<protein>
    <recommendedName>
        <fullName evidence="2">DUF6598 domain-containing protein</fullName>
    </recommendedName>
</protein>
<gene>
    <name evidence="3" type="ORF">EJB05_11138</name>
</gene>
<name>A0A5J9VN58_9POAL</name>
<dbReference type="PANTHER" id="PTHR33065:SF177">
    <property type="entry name" value="OS08G0141000 PROTEIN"/>
    <property type="match status" value="1"/>
</dbReference>
<reference evidence="3 4" key="1">
    <citation type="journal article" date="2019" name="Sci. Rep.">
        <title>A high-quality genome of Eragrostis curvula grass provides insights into Poaceae evolution and supports new strategies to enhance forage quality.</title>
        <authorList>
            <person name="Carballo J."/>
            <person name="Santos B.A.C.M."/>
            <person name="Zappacosta D."/>
            <person name="Garbus I."/>
            <person name="Selva J.P."/>
            <person name="Gallo C.A."/>
            <person name="Diaz A."/>
            <person name="Albertini E."/>
            <person name="Caccamo M."/>
            <person name="Echenique V."/>
        </authorList>
    </citation>
    <scope>NUCLEOTIDE SEQUENCE [LARGE SCALE GENOMIC DNA]</scope>
    <source>
        <strain evidence="4">cv. Victoria</strain>
        <tissue evidence="3">Leaf</tissue>
    </source>
</reference>
<evidence type="ECO:0000259" key="2">
    <source>
        <dbReference type="Pfam" id="PF20241"/>
    </source>
</evidence>
<comment type="caution">
    <text evidence="3">The sequence shown here is derived from an EMBL/GenBank/DDBJ whole genome shotgun (WGS) entry which is preliminary data.</text>
</comment>
<dbReference type="PANTHER" id="PTHR33065">
    <property type="entry name" value="OS07G0486400 PROTEIN"/>
    <property type="match status" value="1"/>
</dbReference>
<proteinExistence type="predicted"/>
<dbReference type="Gramene" id="TVU37802">
    <property type="protein sequence ID" value="TVU37802"/>
    <property type="gene ID" value="EJB05_11138"/>
</dbReference>
<dbReference type="OrthoDB" id="681537at2759"/>
<dbReference type="EMBL" id="RWGY01000007">
    <property type="protein sequence ID" value="TVU37802.1"/>
    <property type="molecule type" value="Genomic_DNA"/>
</dbReference>
<organism evidence="3 4">
    <name type="scientific">Eragrostis curvula</name>
    <name type="common">weeping love grass</name>
    <dbReference type="NCBI Taxonomy" id="38414"/>
    <lineage>
        <taxon>Eukaryota</taxon>
        <taxon>Viridiplantae</taxon>
        <taxon>Streptophyta</taxon>
        <taxon>Embryophyta</taxon>
        <taxon>Tracheophyta</taxon>
        <taxon>Spermatophyta</taxon>
        <taxon>Magnoliopsida</taxon>
        <taxon>Liliopsida</taxon>
        <taxon>Poales</taxon>
        <taxon>Poaceae</taxon>
        <taxon>PACMAD clade</taxon>
        <taxon>Chloridoideae</taxon>
        <taxon>Eragrostideae</taxon>
        <taxon>Eragrostidinae</taxon>
        <taxon>Eragrostis</taxon>
    </lineage>
</organism>
<dbReference type="Proteomes" id="UP000324897">
    <property type="component" value="Chromosome 4"/>
</dbReference>
<keyword evidence="4" id="KW-1185">Reference proteome</keyword>
<feature type="domain" description="DUF6598" evidence="2">
    <location>
        <begin position="152"/>
        <end position="410"/>
    </location>
</feature>
<dbReference type="InterPro" id="IPR046533">
    <property type="entry name" value="DUF6598"/>
</dbReference>
<feature type="compositionally biased region" description="Acidic residues" evidence="1">
    <location>
        <begin position="19"/>
        <end position="30"/>
    </location>
</feature>
<evidence type="ECO:0000313" key="3">
    <source>
        <dbReference type="EMBL" id="TVU37802.1"/>
    </source>
</evidence>
<evidence type="ECO:0000313" key="4">
    <source>
        <dbReference type="Proteomes" id="UP000324897"/>
    </source>
</evidence>
<feature type="region of interest" description="Disordered" evidence="1">
    <location>
        <begin position="19"/>
        <end position="40"/>
    </location>
</feature>
<evidence type="ECO:0000256" key="1">
    <source>
        <dbReference type="SAM" id="MobiDB-lite"/>
    </source>
</evidence>
<dbReference type="Pfam" id="PF20241">
    <property type="entry name" value="DUF6598"/>
    <property type="match status" value="1"/>
</dbReference>
<accession>A0A5J9VN58</accession>
<dbReference type="AlphaFoldDB" id="A0A5J9VN58"/>
<sequence>MEESRKVSSWELYLDGLDEGTSECPVEENESVQGEGKWKKGAEQERLGDLRRLLWKKKSAEIQEVARIRRMKSDFEETGLDESDSLVQMAIEYRESWKSEWHGLYGRFEDVTINSAAATGLKSNSVGPFAAMILPMRYTYQHAPPLARTCKSLQIYSAKVENVTGLSWPLHVFGMVAARDMVDHNRNFVFYRTRNNCQTLTEADPYLVLTGPTRAVVMEDVTMLEVCLKVKGDTENEDKLLCYDCWGVLPDSPHISQWTIPLEPIRLGISSVHVSLSAEEVLSSVEATIFVRVVEGSWPEGFHGHFGASSRSMFSSSHTNGFPEVILLDFGADKVPVGRDGYMNLSRHVVSVSVDESLKVHFMASRDDKAVKVGGDDSEVVKAEVLLMPEEAGRSYANFCFGSCVMEVLVAWSLVLPEPQPDVPDSFEGYLD</sequence>